<reference evidence="7" key="1">
    <citation type="submission" date="2023-10" db="EMBL/GenBank/DDBJ databases">
        <title>Chromosome-level genome of the transformable northern wattle, Acacia crassicarpa.</title>
        <authorList>
            <person name="Massaro I."/>
            <person name="Sinha N.R."/>
            <person name="Poethig S."/>
            <person name="Leichty A.R."/>
        </authorList>
    </citation>
    <scope>NUCLEOTIDE SEQUENCE</scope>
    <source>
        <strain evidence="7">Acra3RX</strain>
        <tissue evidence="7">Leaf</tissue>
    </source>
</reference>
<dbReference type="InterPro" id="IPR003441">
    <property type="entry name" value="NAC-dom"/>
</dbReference>
<keyword evidence="8" id="KW-1185">Reference proteome</keyword>
<dbReference type="Gene3D" id="2.170.150.80">
    <property type="entry name" value="NAC domain"/>
    <property type="match status" value="1"/>
</dbReference>
<dbReference type="EMBL" id="JAWXYG010000001">
    <property type="protein sequence ID" value="KAK4285704.1"/>
    <property type="molecule type" value="Genomic_DNA"/>
</dbReference>
<proteinExistence type="predicted"/>
<gene>
    <name evidence="7" type="ORF">QN277_002366</name>
</gene>
<comment type="caution">
    <text evidence="7">The sequence shown here is derived from an EMBL/GenBank/DDBJ whole genome shotgun (WGS) entry which is preliminary data.</text>
</comment>
<comment type="subcellular location">
    <subcellularLocation>
        <location evidence="1">Nucleus</location>
    </subcellularLocation>
</comment>
<dbReference type="Pfam" id="PF02365">
    <property type="entry name" value="NAM"/>
    <property type="match status" value="1"/>
</dbReference>
<keyword evidence="3" id="KW-0238">DNA-binding</keyword>
<dbReference type="GO" id="GO:0099402">
    <property type="term" value="P:plant organ development"/>
    <property type="evidence" value="ECO:0007669"/>
    <property type="project" value="UniProtKB-ARBA"/>
</dbReference>
<dbReference type="Proteomes" id="UP001293593">
    <property type="component" value="Unassembled WGS sequence"/>
</dbReference>
<sequence length="348" mass="39527">MGGEELRKHEGSFMEEEDEEEVELPGFRFHPTDEELVGFYLRRQLDKKPIKIELIKQIDIYKYDPWDLPKASCTGGEKEWYFFCKRGRKYRNSIRPNRVTGSGFWKATGIDKPIAGQGGECIGLKKTLVYYRGSAGKGTKTDWMMHEFRLPSLHDSAGPTNATAAAAANTTIAQQAEIWTLCRIFKRNVPPRKHITDWRSSSSSLTKRQYSSVDKNASSTEEIDHTSNYYSNNKEAYIDFGGRHNHNHLGHQYDSQLNHHHEQKPAVFNTISDQRNNNNNNNQFMIMNSSQAAAQQQPQFVTPSSSNLWINNPSAAAAGAATANDFLTYENWDELGSVVRFALDSSMM</sequence>
<accession>A0AAE1NAQ7</accession>
<evidence type="ECO:0000313" key="8">
    <source>
        <dbReference type="Proteomes" id="UP001293593"/>
    </source>
</evidence>
<evidence type="ECO:0000256" key="2">
    <source>
        <dbReference type="ARBA" id="ARBA00023015"/>
    </source>
</evidence>
<dbReference type="PANTHER" id="PTHR31744">
    <property type="entry name" value="PROTEIN CUP-SHAPED COTYLEDON 2-RELATED"/>
    <property type="match status" value="1"/>
</dbReference>
<keyword evidence="4" id="KW-0804">Transcription</keyword>
<evidence type="ECO:0000256" key="4">
    <source>
        <dbReference type="ARBA" id="ARBA00023163"/>
    </source>
</evidence>
<evidence type="ECO:0000313" key="7">
    <source>
        <dbReference type="EMBL" id="KAK4285704.1"/>
    </source>
</evidence>
<evidence type="ECO:0000256" key="5">
    <source>
        <dbReference type="ARBA" id="ARBA00023242"/>
    </source>
</evidence>
<name>A0AAE1NAQ7_9FABA</name>
<evidence type="ECO:0000256" key="3">
    <source>
        <dbReference type="ARBA" id="ARBA00023125"/>
    </source>
</evidence>
<dbReference type="PROSITE" id="PS51005">
    <property type="entry name" value="NAC"/>
    <property type="match status" value="1"/>
</dbReference>
<dbReference type="GO" id="GO:0005634">
    <property type="term" value="C:nucleus"/>
    <property type="evidence" value="ECO:0007669"/>
    <property type="project" value="UniProtKB-SubCell"/>
</dbReference>
<evidence type="ECO:0000259" key="6">
    <source>
        <dbReference type="PROSITE" id="PS51005"/>
    </source>
</evidence>
<evidence type="ECO:0000256" key="1">
    <source>
        <dbReference type="ARBA" id="ARBA00004123"/>
    </source>
</evidence>
<organism evidence="7 8">
    <name type="scientific">Acacia crassicarpa</name>
    <name type="common">northern wattle</name>
    <dbReference type="NCBI Taxonomy" id="499986"/>
    <lineage>
        <taxon>Eukaryota</taxon>
        <taxon>Viridiplantae</taxon>
        <taxon>Streptophyta</taxon>
        <taxon>Embryophyta</taxon>
        <taxon>Tracheophyta</taxon>
        <taxon>Spermatophyta</taxon>
        <taxon>Magnoliopsida</taxon>
        <taxon>eudicotyledons</taxon>
        <taxon>Gunneridae</taxon>
        <taxon>Pentapetalae</taxon>
        <taxon>rosids</taxon>
        <taxon>fabids</taxon>
        <taxon>Fabales</taxon>
        <taxon>Fabaceae</taxon>
        <taxon>Caesalpinioideae</taxon>
        <taxon>mimosoid clade</taxon>
        <taxon>Acacieae</taxon>
        <taxon>Acacia</taxon>
    </lineage>
</organism>
<dbReference type="SUPFAM" id="SSF101941">
    <property type="entry name" value="NAC domain"/>
    <property type="match status" value="1"/>
</dbReference>
<dbReference type="FunFam" id="2.170.150.80:FF:000007">
    <property type="entry name" value="NAC domain-containing protein 35"/>
    <property type="match status" value="1"/>
</dbReference>
<dbReference type="GO" id="GO:0003677">
    <property type="term" value="F:DNA binding"/>
    <property type="evidence" value="ECO:0007669"/>
    <property type="project" value="UniProtKB-KW"/>
</dbReference>
<dbReference type="AlphaFoldDB" id="A0AAE1NAQ7"/>
<feature type="domain" description="NAC" evidence="6">
    <location>
        <begin position="23"/>
        <end position="187"/>
    </location>
</feature>
<dbReference type="PANTHER" id="PTHR31744:SF65">
    <property type="entry name" value="TRANSCRIPTION FACTOR JUNGBRUNNEN 1"/>
    <property type="match status" value="1"/>
</dbReference>
<dbReference type="GO" id="GO:0006355">
    <property type="term" value="P:regulation of DNA-templated transcription"/>
    <property type="evidence" value="ECO:0007669"/>
    <property type="project" value="InterPro"/>
</dbReference>
<keyword evidence="5" id="KW-0539">Nucleus</keyword>
<dbReference type="InterPro" id="IPR036093">
    <property type="entry name" value="NAC_dom_sf"/>
</dbReference>
<keyword evidence="2" id="KW-0805">Transcription regulation</keyword>
<protein>
    <recommendedName>
        <fullName evidence="6">NAC domain-containing protein</fullName>
    </recommendedName>
</protein>